<dbReference type="CDD" id="cd05325">
    <property type="entry name" value="carb_red_sniffer_like_SDR_c"/>
    <property type="match status" value="1"/>
</dbReference>
<gene>
    <name evidence="2" type="ORF">JYB85_09980</name>
</gene>
<protein>
    <submittedName>
        <fullName evidence="2">SDR family oxidoreductase</fullName>
    </submittedName>
</protein>
<dbReference type="InterPro" id="IPR052184">
    <property type="entry name" value="SDR_enzymes"/>
</dbReference>
<dbReference type="Proteomes" id="UP000663207">
    <property type="component" value="Chromosome"/>
</dbReference>
<accession>A0ABX7QW38</accession>
<evidence type="ECO:0000256" key="1">
    <source>
        <dbReference type="RuleBase" id="RU000363"/>
    </source>
</evidence>
<dbReference type="PANTHER" id="PTHR45458:SF1">
    <property type="entry name" value="SHORT CHAIN DEHYDROGENASE"/>
    <property type="match status" value="1"/>
</dbReference>
<dbReference type="PRINTS" id="PR00081">
    <property type="entry name" value="GDHRDH"/>
</dbReference>
<reference evidence="2 3" key="1">
    <citation type="submission" date="2021-03" db="EMBL/GenBank/DDBJ databases">
        <title>Novel species identification of genus Shewanella.</title>
        <authorList>
            <person name="Liu G."/>
            <person name="Zhang Q."/>
        </authorList>
    </citation>
    <scope>NUCLEOTIDE SEQUENCE [LARGE SCALE GENOMIC DNA]</scope>
    <source>
        <strain evidence="2 3">FJAT-52962</strain>
    </source>
</reference>
<dbReference type="InterPro" id="IPR002347">
    <property type="entry name" value="SDR_fam"/>
</dbReference>
<sequence>MHHSVLITGANRGIGLALTRAYLEAGSDVIACCRNPHDAKELQSLLDEHEGLEVFELDVTSVESIAALAEDLAGRPLNLLINNAGVYGPNGVCIGNTPAAEWLKVFEVNSIAPMKMVEALLPNLMATKGTVANMSSKMGSMADNDSGRAYIYRSSKAALNAVTKSLAIDLTDKGIIAVALHPGWVQTEMGGPNAPLESKASAAGLKRLLDGLSLVDSGGFYDFQGNKVPW</sequence>
<name>A0ABX7QW38_9GAMM</name>
<evidence type="ECO:0000313" key="3">
    <source>
        <dbReference type="Proteomes" id="UP000663207"/>
    </source>
</evidence>
<dbReference type="Gene3D" id="3.40.50.720">
    <property type="entry name" value="NAD(P)-binding Rossmann-like Domain"/>
    <property type="match status" value="1"/>
</dbReference>
<dbReference type="Pfam" id="PF00106">
    <property type="entry name" value="adh_short"/>
    <property type="match status" value="1"/>
</dbReference>
<organism evidence="2 3">
    <name type="scientific">Shewanella sedimentimangrovi</name>
    <dbReference type="NCBI Taxonomy" id="2814293"/>
    <lineage>
        <taxon>Bacteria</taxon>
        <taxon>Pseudomonadati</taxon>
        <taxon>Pseudomonadota</taxon>
        <taxon>Gammaproteobacteria</taxon>
        <taxon>Alteromonadales</taxon>
        <taxon>Shewanellaceae</taxon>
        <taxon>Shewanella</taxon>
    </lineage>
</organism>
<keyword evidence="3" id="KW-1185">Reference proteome</keyword>
<dbReference type="PRINTS" id="PR00080">
    <property type="entry name" value="SDRFAMILY"/>
</dbReference>
<dbReference type="RefSeq" id="WP_207379190.1">
    <property type="nucleotide sequence ID" value="NZ_CP071502.1"/>
</dbReference>
<evidence type="ECO:0000313" key="2">
    <source>
        <dbReference type="EMBL" id="QSX35712.1"/>
    </source>
</evidence>
<proteinExistence type="inferred from homology"/>
<dbReference type="PANTHER" id="PTHR45458">
    <property type="entry name" value="SHORT-CHAIN DEHYDROGENASE/REDUCTASE SDR"/>
    <property type="match status" value="1"/>
</dbReference>
<dbReference type="EMBL" id="CP071502">
    <property type="protein sequence ID" value="QSX35712.1"/>
    <property type="molecule type" value="Genomic_DNA"/>
</dbReference>
<comment type="similarity">
    <text evidence="1">Belongs to the short-chain dehydrogenases/reductases (SDR) family.</text>
</comment>
<dbReference type="SUPFAM" id="SSF51735">
    <property type="entry name" value="NAD(P)-binding Rossmann-fold domains"/>
    <property type="match status" value="1"/>
</dbReference>
<dbReference type="InterPro" id="IPR036291">
    <property type="entry name" value="NAD(P)-bd_dom_sf"/>
</dbReference>